<evidence type="ECO:0000256" key="4">
    <source>
        <dbReference type="ARBA" id="ARBA00023014"/>
    </source>
</evidence>
<gene>
    <name evidence="6" type="ORF">HGO97_004235</name>
</gene>
<evidence type="ECO:0000256" key="2">
    <source>
        <dbReference type="ARBA" id="ARBA00022723"/>
    </source>
</evidence>
<evidence type="ECO:0000256" key="1">
    <source>
        <dbReference type="ARBA" id="ARBA00022485"/>
    </source>
</evidence>
<reference evidence="6 7" key="1">
    <citation type="submission" date="2021-06" db="EMBL/GenBank/DDBJ databases">
        <title>Faecalicatena sp. nov. isolated from porcine feces.</title>
        <authorList>
            <person name="Oh B.S."/>
            <person name="Lee J.H."/>
        </authorList>
    </citation>
    <scope>NUCLEOTIDE SEQUENCE [LARGE SCALE GENOMIC DNA]</scope>
    <source>
        <strain evidence="6 7">AGMB00832</strain>
    </source>
</reference>
<proteinExistence type="predicted"/>
<accession>A0ABS6D0D4</accession>
<dbReference type="PANTHER" id="PTHR43687">
    <property type="entry name" value="ADENYLYLSULFATE REDUCTASE, BETA SUBUNIT"/>
    <property type="match status" value="1"/>
</dbReference>
<dbReference type="InterPro" id="IPR021219">
    <property type="entry name" value="DUF2703"/>
</dbReference>
<dbReference type="Pfam" id="PF13237">
    <property type="entry name" value="Fer4_10"/>
    <property type="match status" value="1"/>
</dbReference>
<keyword evidence="7" id="KW-1185">Reference proteome</keyword>
<dbReference type="Proteomes" id="UP000723714">
    <property type="component" value="Unassembled WGS sequence"/>
</dbReference>
<keyword evidence="2" id="KW-0479">Metal-binding</keyword>
<dbReference type="PROSITE" id="PS51379">
    <property type="entry name" value="4FE4S_FER_2"/>
    <property type="match status" value="2"/>
</dbReference>
<keyword evidence="3" id="KW-0408">Iron</keyword>
<keyword evidence="4" id="KW-0411">Iron-sulfur</keyword>
<name>A0ABS6D0D4_9FIRM</name>
<evidence type="ECO:0000256" key="3">
    <source>
        <dbReference type="ARBA" id="ARBA00023004"/>
    </source>
</evidence>
<dbReference type="RefSeq" id="WP_216239770.1">
    <property type="nucleotide sequence ID" value="NZ_JABACJ020000002.1"/>
</dbReference>
<evidence type="ECO:0000313" key="6">
    <source>
        <dbReference type="EMBL" id="MBU3875023.1"/>
    </source>
</evidence>
<evidence type="ECO:0000259" key="5">
    <source>
        <dbReference type="PROSITE" id="PS51379"/>
    </source>
</evidence>
<dbReference type="Pfam" id="PF10865">
    <property type="entry name" value="DUF2703"/>
    <property type="match status" value="1"/>
</dbReference>
<keyword evidence="1" id="KW-0004">4Fe-4S</keyword>
<dbReference type="EMBL" id="JABACJ020000002">
    <property type="protein sequence ID" value="MBU3875023.1"/>
    <property type="molecule type" value="Genomic_DNA"/>
</dbReference>
<protein>
    <submittedName>
        <fullName evidence="6">DUF2703 domain-containing protein</fullName>
    </submittedName>
</protein>
<organism evidence="6 7">
    <name type="scientific">Faecalicatena faecalis</name>
    <dbReference type="NCBI Taxonomy" id="2726362"/>
    <lineage>
        <taxon>Bacteria</taxon>
        <taxon>Bacillati</taxon>
        <taxon>Bacillota</taxon>
        <taxon>Clostridia</taxon>
        <taxon>Lachnospirales</taxon>
        <taxon>Lachnospiraceae</taxon>
        <taxon>Faecalicatena</taxon>
    </lineage>
</organism>
<feature type="domain" description="4Fe-4S ferredoxin-type" evidence="5">
    <location>
        <begin position="36"/>
        <end position="66"/>
    </location>
</feature>
<comment type="caution">
    <text evidence="6">The sequence shown here is derived from an EMBL/GenBank/DDBJ whole genome shotgun (WGS) entry which is preliminary data.</text>
</comment>
<sequence length="274" mass="29683">MAERWYPVIDYAGCIKCGKCINQCTHGVFDSSKAPLPVVIRPENCVNHCHGCGNLCPTGAIVYAGDDTGWTPPCNVEKDTLIIKEESAGCSCGCGSSGCSSSECSSSECGSSGKTVQIDYLFLDLQVCERCIGTDQILEEVIEELTPALNLAGYSIEYHKVEISTEQLAVKHRFLSSPTVRVNGVDICSEVSESSCGCCSQISGTDVDCRVFEYEGKLYELPPKQMLAEAILRNMFATGPETDCCCYELPENLRVFFEGKAKKKAGCSPEKCCC</sequence>
<dbReference type="InterPro" id="IPR050572">
    <property type="entry name" value="Fe-S_Ferredoxin"/>
</dbReference>
<dbReference type="InterPro" id="IPR017896">
    <property type="entry name" value="4Fe4S_Fe-S-bd"/>
</dbReference>
<evidence type="ECO:0000313" key="7">
    <source>
        <dbReference type="Proteomes" id="UP000723714"/>
    </source>
</evidence>
<dbReference type="PANTHER" id="PTHR43687:SF1">
    <property type="entry name" value="FERREDOXIN III"/>
    <property type="match status" value="1"/>
</dbReference>
<feature type="domain" description="4Fe-4S ferredoxin-type" evidence="5">
    <location>
        <begin position="5"/>
        <end position="34"/>
    </location>
</feature>